<evidence type="ECO:0000313" key="3">
    <source>
        <dbReference type="Proteomes" id="UP000538929"/>
    </source>
</evidence>
<dbReference type="Proteomes" id="UP000538929">
    <property type="component" value="Unassembled WGS sequence"/>
</dbReference>
<organism evidence="2 3">
    <name type="scientific">Streptomyces alkaliphilus</name>
    <dbReference type="NCBI Taxonomy" id="1472722"/>
    <lineage>
        <taxon>Bacteria</taxon>
        <taxon>Bacillati</taxon>
        <taxon>Actinomycetota</taxon>
        <taxon>Actinomycetes</taxon>
        <taxon>Kitasatosporales</taxon>
        <taxon>Streptomycetaceae</taxon>
        <taxon>Streptomyces</taxon>
    </lineage>
</organism>
<name>A0A7W3Y0F8_9ACTN</name>
<proteinExistence type="predicted"/>
<sequence length="131" mass="14024">MNTRCVSGVSILLPSTADARRRPAAPALPEPTTGMVRVHHPGGPEVPEHRDGPDGAGEDARRAVLPPPSCGGPTPGRFAADRRPLRYARRLLRTEPSRLAPVASGVREFLRGRHGEPALHPRFGPDHGFGL</sequence>
<dbReference type="RefSeq" id="WP_182604941.1">
    <property type="nucleotide sequence ID" value="NZ_VKHT01000054.1"/>
</dbReference>
<keyword evidence="3" id="KW-1185">Reference proteome</keyword>
<evidence type="ECO:0000256" key="1">
    <source>
        <dbReference type="SAM" id="MobiDB-lite"/>
    </source>
</evidence>
<comment type="caution">
    <text evidence="2">The sequence shown here is derived from an EMBL/GenBank/DDBJ whole genome shotgun (WGS) entry which is preliminary data.</text>
</comment>
<dbReference type="EMBL" id="VKHT01000054">
    <property type="protein sequence ID" value="MBB0243237.1"/>
    <property type="molecule type" value="Genomic_DNA"/>
</dbReference>
<feature type="region of interest" description="Disordered" evidence="1">
    <location>
        <begin position="13"/>
        <end position="82"/>
    </location>
</feature>
<gene>
    <name evidence="2" type="ORF">FNQ90_03695</name>
</gene>
<accession>A0A7W3Y0F8</accession>
<feature type="compositionally biased region" description="Low complexity" evidence="1">
    <location>
        <begin position="24"/>
        <end position="33"/>
    </location>
</feature>
<protein>
    <submittedName>
        <fullName evidence="2">Uncharacterized protein</fullName>
    </submittedName>
</protein>
<reference evidence="3" key="1">
    <citation type="submission" date="2019-10" db="EMBL/GenBank/DDBJ databases">
        <title>Streptomyces sp. nov., a novel actinobacterium isolated from alkaline environment.</title>
        <authorList>
            <person name="Golinska P."/>
        </authorList>
    </citation>
    <scope>NUCLEOTIDE SEQUENCE [LARGE SCALE GENOMIC DNA]</scope>
    <source>
        <strain evidence="3">DSM 42118</strain>
    </source>
</reference>
<feature type="compositionally biased region" description="Basic and acidic residues" evidence="1">
    <location>
        <begin position="46"/>
        <end position="62"/>
    </location>
</feature>
<evidence type="ECO:0000313" key="2">
    <source>
        <dbReference type="EMBL" id="MBB0243237.1"/>
    </source>
</evidence>
<dbReference type="AlphaFoldDB" id="A0A7W3Y0F8"/>